<comment type="subcellular location">
    <subcellularLocation>
        <location evidence="2">Cell membrane</location>
        <topology evidence="2">Multi-pass membrane protein</topology>
    </subcellularLocation>
    <subcellularLocation>
        <location evidence="1">Membrane</location>
        <location evidence="1">Caveola</location>
        <topology evidence="1">Multi-pass membrane protein</topology>
    </subcellularLocation>
</comment>
<keyword evidence="10" id="KW-0325">Glycoprotein</keyword>
<keyword evidence="7 13" id="KW-0472">Membrane</keyword>
<evidence type="ECO:0000256" key="7">
    <source>
        <dbReference type="ARBA" id="ARBA00023136"/>
    </source>
</evidence>
<evidence type="ECO:0000256" key="4">
    <source>
        <dbReference type="ARBA" id="ARBA00022475"/>
    </source>
</evidence>
<dbReference type="InterPro" id="IPR002159">
    <property type="entry name" value="CD36_fam"/>
</dbReference>
<keyword evidence="8" id="KW-1015">Disulfide bond</keyword>
<keyword evidence="14" id="KW-1185">Reference proteome</keyword>
<evidence type="ECO:0000256" key="8">
    <source>
        <dbReference type="ARBA" id="ARBA00023157"/>
    </source>
</evidence>
<proteinExistence type="inferred from homology"/>
<evidence type="ECO:0000256" key="5">
    <source>
        <dbReference type="ARBA" id="ARBA00022692"/>
    </source>
</evidence>
<organism evidence="14 15">
    <name type="scientific">Limulus polyphemus</name>
    <name type="common">Atlantic horseshoe crab</name>
    <dbReference type="NCBI Taxonomy" id="6850"/>
    <lineage>
        <taxon>Eukaryota</taxon>
        <taxon>Metazoa</taxon>
        <taxon>Ecdysozoa</taxon>
        <taxon>Arthropoda</taxon>
        <taxon>Chelicerata</taxon>
        <taxon>Merostomata</taxon>
        <taxon>Xiphosura</taxon>
        <taxon>Limulidae</taxon>
        <taxon>Limulus</taxon>
    </lineage>
</organism>
<evidence type="ECO:0000256" key="10">
    <source>
        <dbReference type="ARBA" id="ARBA00023180"/>
    </source>
</evidence>
<evidence type="ECO:0000313" key="15">
    <source>
        <dbReference type="RefSeq" id="XP_013772957.1"/>
    </source>
</evidence>
<evidence type="ECO:0000313" key="14">
    <source>
        <dbReference type="Proteomes" id="UP000694941"/>
    </source>
</evidence>
<evidence type="ECO:0000256" key="11">
    <source>
        <dbReference type="ARBA" id="ARBA00040821"/>
    </source>
</evidence>
<comment type="similarity">
    <text evidence="3">Belongs to the CD36 family.</text>
</comment>
<evidence type="ECO:0000256" key="12">
    <source>
        <dbReference type="ARBA" id="ARBA00042244"/>
    </source>
</evidence>
<evidence type="ECO:0000256" key="2">
    <source>
        <dbReference type="ARBA" id="ARBA00004651"/>
    </source>
</evidence>
<evidence type="ECO:0000256" key="6">
    <source>
        <dbReference type="ARBA" id="ARBA00022989"/>
    </source>
</evidence>
<reference evidence="15" key="1">
    <citation type="submission" date="2025-08" db="UniProtKB">
        <authorList>
            <consortium name="RefSeq"/>
        </authorList>
    </citation>
    <scope>IDENTIFICATION</scope>
    <source>
        <tissue evidence="15">Muscle</tissue>
    </source>
</reference>
<gene>
    <name evidence="15" type="primary">LOC106458049</name>
</gene>
<dbReference type="GeneID" id="106458049"/>
<dbReference type="Pfam" id="PF01130">
    <property type="entry name" value="CD36"/>
    <property type="match status" value="1"/>
</dbReference>
<evidence type="ECO:0000256" key="3">
    <source>
        <dbReference type="ARBA" id="ARBA00010532"/>
    </source>
</evidence>
<dbReference type="PRINTS" id="PR01609">
    <property type="entry name" value="CD36FAMILY"/>
</dbReference>
<dbReference type="Proteomes" id="UP000694941">
    <property type="component" value="Unplaced"/>
</dbReference>
<evidence type="ECO:0000256" key="1">
    <source>
        <dbReference type="ARBA" id="ARBA00004189"/>
    </source>
</evidence>
<dbReference type="RefSeq" id="XP_013772957.1">
    <property type="nucleotide sequence ID" value="XM_013917503.2"/>
</dbReference>
<keyword evidence="5 13" id="KW-0812">Transmembrane</keyword>
<evidence type="ECO:0000256" key="13">
    <source>
        <dbReference type="SAM" id="Phobius"/>
    </source>
</evidence>
<accession>A0ABM1B1L7</accession>
<protein>
    <recommendedName>
        <fullName evidence="11">Scavenger receptor class B member 1</fullName>
    </recommendedName>
    <alternativeName>
        <fullName evidence="12">SR-BI</fullName>
    </alternativeName>
</protein>
<feature type="transmembrane region" description="Helical" evidence="13">
    <location>
        <begin position="12"/>
        <end position="37"/>
    </location>
</feature>
<keyword evidence="4" id="KW-1003">Cell membrane</keyword>
<keyword evidence="9" id="KW-0675">Receptor</keyword>
<evidence type="ECO:0000256" key="9">
    <source>
        <dbReference type="ARBA" id="ARBA00023170"/>
    </source>
</evidence>
<dbReference type="PANTHER" id="PTHR11923">
    <property type="entry name" value="SCAVENGER RECEPTOR CLASS B TYPE-1 SR-B1"/>
    <property type="match status" value="1"/>
</dbReference>
<name>A0ABM1B1L7_LIMPO</name>
<dbReference type="PANTHER" id="PTHR11923:SF110">
    <property type="entry name" value="SCAVENGER RECEPTOR CLASS B MEMBER 1"/>
    <property type="match status" value="1"/>
</dbReference>
<keyword evidence="6 13" id="KW-1133">Transmembrane helix</keyword>
<sequence length="258" mass="29696">MWAGFKKTVITGGVGIALLVLGLILLYCFPLIFSYIIQKNLPLAKGSMSYKLWKDIPLPLYQKIYFFNVTNPEEFLQQKSKPKLVEIGPYTYRSWWTKENITWNNNDTVTYREVKKYVFKPELSVGSENDVITTVNFPMLAAASWLRNTSPLEEIAASILMFLTREKIFIQRKVKQLAYEGYPDLLTVIAPLIHPDVPKTHGYFGWFYGKNDTDDGEFTVFTGKDSISKFNTIKNWNGTQSLKYWTGECNKIAGTSEY</sequence>